<feature type="region of interest" description="Disordered" evidence="1">
    <location>
        <begin position="64"/>
        <end position="88"/>
    </location>
</feature>
<gene>
    <name evidence="2" type="ORF">WMY93_018129</name>
</gene>
<evidence type="ECO:0000256" key="1">
    <source>
        <dbReference type="SAM" id="MobiDB-lite"/>
    </source>
</evidence>
<protein>
    <submittedName>
        <fullName evidence="2">Uncharacterized protein</fullName>
    </submittedName>
</protein>
<name>A0AAW0NMZ0_9GOBI</name>
<proteinExistence type="predicted"/>
<comment type="caution">
    <text evidence="2">The sequence shown here is derived from an EMBL/GenBank/DDBJ whole genome shotgun (WGS) entry which is preliminary data.</text>
</comment>
<evidence type="ECO:0000313" key="3">
    <source>
        <dbReference type="Proteomes" id="UP001460270"/>
    </source>
</evidence>
<feature type="compositionally biased region" description="Basic and acidic residues" evidence="1">
    <location>
        <begin position="70"/>
        <end position="83"/>
    </location>
</feature>
<sequence length="127" mass="14849">MTEIWCSGMFMIPYSSFTRSLFVRRQGNGHDGLDRRVLLSATPWRDRNTVRRLLNFEKQLNFPKPQSVHSEAENSRPDHRRAPGESNMWGPASTRLMLLLLWSRTLRVWRDTATLHLNEAQHNSSES</sequence>
<dbReference type="AlphaFoldDB" id="A0AAW0NMZ0"/>
<accession>A0AAW0NMZ0</accession>
<dbReference type="Proteomes" id="UP001460270">
    <property type="component" value="Unassembled WGS sequence"/>
</dbReference>
<organism evidence="2 3">
    <name type="scientific">Mugilogobius chulae</name>
    <name type="common">yellowstripe goby</name>
    <dbReference type="NCBI Taxonomy" id="88201"/>
    <lineage>
        <taxon>Eukaryota</taxon>
        <taxon>Metazoa</taxon>
        <taxon>Chordata</taxon>
        <taxon>Craniata</taxon>
        <taxon>Vertebrata</taxon>
        <taxon>Euteleostomi</taxon>
        <taxon>Actinopterygii</taxon>
        <taxon>Neopterygii</taxon>
        <taxon>Teleostei</taxon>
        <taxon>Neoteleostei</taxon>
        <taxon>Acanthomorphata</taxon>
        <taxon>Gobiaria</taxon>
        <taxon>Gobiiformes</taxon>
        <taxon>Gobioidei</taxon>
        <taxon>Gobiidae</taxon>
        <taxon>Gobionellinae</taxon>
        <taxon>Mugilogobius</taxon>
    </lineage>
</organism>
<evidence type="ECO:0000313" key="2">
    <source>
        <dbReference type="EMBL" id="KAK7901360.1"/>
    </source>
</evidence>
<dbReference type="EMBL" id="JBBPFD010000013">
    <property type="protein sequence ID" value="KAK7901360.1"/>
    <property type="molecule type" value="Genomic_DNA"/>
</dbReference>
<reference evidence="3" key="1">
    <citation type="submission" date="2024-04" db="EMBL/GenBank/DDBJ databases">
        <title>Salinicola lusitanus LLJ914,a marine bacterium isolated from the Okinawa Trough.</title>
        <authorList>
            <person name="Li J."/>
        </authorList>
    </citation>
    <scope>NUCLEOTIDE SEQUENCE [LARGE SCALE GENOMIC DNA]</scope>
</reference>
<keyword evidence="3" id="KW-1185">Reference proteome</keyword>